<accession>A0ABM4CK34</accession>
<keyword evidence="6" id="KW-0472">Membrane</keyword>
<evidence type="ECO:0000256" key="2">
    <source>
        <dbReference type="ARBA" id="ARBA00012485"/>
    </source>
</evidence>
<reference evidence="9" key="1">
    <citation type="submission" date="2025-08" db="UniProtKB">
        <authorList>
            <consortium name="RefSeq"/>
        </authorList>
    </citation>
    <scope>IDENTIFICATION</scope>
</reference>
<proteinExistence type="predicted"/>
<keyword evidence="3" id="KW-0808">Transferase</keyword>
<evidence type="ECO:0000256" key="1">
    <source>
        <dbReference type="ARBA" id="ARBA00000885"/>
    </source>
</evidence>
<evidence type="ECO:0000259" key="7">
    <source>
        <dbReference type="PROSITE" id="PS50237"/>
    </source>
</evidence>
<evidence type="ECO:0000313" key="9">
    <source>
        <dbReference type="RefSeq" id="XP_065662121.1"/>
    </source>
</evidence>
<feature type="transmembrane region" description="Helical" evidence="6">
    <location>
        <begin position="12"/>
        <end position="40"/>
    </location>
</feature>
<dbReference type="InterPro" id="IPR035983">
    <property type="entry name" value="Hect_E3_ubiquitin_ligase"/>
</dbReference>
<feature type="domain" description="HECT" evidence="7">
    <location>
        <begin position="1"/>
        <end position="241"/>
    </location>
</feature>
<dbReference type="SUPFAM" id="SSF56204">
    <property type="entry name" value="Hect, E3 ligase catalytic domain"/>
    <property type="match status" value="1"/>
</dbReference>
<protein>
    <recommendedName>
        <fullName evidence="2">HECT-type E3 ubiquitin transferase</fullName>
        <ecNumber evidence="2">2.3.2.26</ecNumber>
    </recommendedName>
</protein>
<dbReference type="PANTHER" id="PTHR45700:SF8">
    <property type="entry name" value="HECT-TYPE E3 UBIQUITIN TRANSFERASE"/>
    <property type="match status" value="1"/>
</dbReference>
<evidence type="ECO:0000313" key="8">
    <source>
        <dbReference type="Proteomes" id="UP001652625"/>
    </source>
</evidence>
<dbReference type="RefSeq" id="XP_065662121.1">
    <property type="nucleotide sequence ID" value="XM_065806049.1"/>
</dbReference>
<dbReference type="Pfam" id="PF00632">
    <property type="entry name" value="HECT"/>
    <property type="match status" value="1"/>
</dbReference>
<dbReference type="GeneID" id="136084862"/>
<comment type="catalytic activity">
    <reaction evidence="1">
        <text>S-ubiquitinyl-[E2 ubiquitin-conjugating enzyme]-L-cysteine + [acceptor protein]-L-lysine = [E2 ubiquitin-conjugating enzyme]-L-cysteine + N(6)-ubiquitinyl-[acceptor protein]-L-lysine.</text>
        <dbReference type="EC" id="2.3.2.26"/>
    </reaction>
</comment>
<evidence type="ECO:0000256" key="4">
    <source>
        <dbReference type="ARBA" id="ARBA00022786"/>
    </source>
</evidence>
<evidence type="ECO:0000256" key="3">
    <source>
        <dbReference type="ARBA" id="ARBA00022679"/>
    </source>
</evidence>
<dbReference type="InterPro" id="IPR044611">
    <property type="entry name" value="E3A/B/C-like"/>
</dbReference>
<dbReference type="InterPro" id="IPR000569">
    <property type="entry name" value="HECT_dom"/>
</dbReference>
<dbReference type="PROSITE" id="PS50237">
    <property type="entry name" value="HECT"/>
    <property type="match status" value="1"/>
</dbReference>
<organism evidence="8 9">
    <name type="scientific">Hydra vulgaris</name>
    <name type="common">Hydra</name>
    <name type="synonym">Hydra attenuata</name>
    <dbReference type="NCBI Taxonomy" id="6087"/>
    <lineage>
        <taxon>Eukaryota</taxon>
        <taxon>Metazoa</taxon>
        <taxon>Cnidaria</taxon>
        <taxon>Hydrozoa</taxon>
        <taxon>Hydroidolina</taxon>
        <taxon>Anthoathecata</taxon>
        <taxon>Aplanulata</taxon>
        <taxon>Hydridae</taxon>
        <taxon>Hydra</taxon>
    </lineage>
</organism>
<keyword evidence="6" id="KW-1133">Transmembrane helix</keyword>
<dbReference type="Gene3D" id="3.90.1750.10">
    <property type="entry name" value="Hect, E3 ligase catalytic domains"/>
    <property type="match status" value="1"/>
</dbReference>
<keyword evidence="4 5" id="KW-0833">Ubl conjugation pathway</keyword>
<evidence type="ECO:0000256" key="5">
    <source>
        <dbReference type="PROSITE-ProRule" id="PRU00104"/>
    </source>
</evidence>
<dbReference type="Gene3D" id="3.30.2410.10">
    <property type="entry name" value="Hect, E3 ligase catalytic domain"/>
    <property type="match status" value="1"/>
</dbReference>
<keyword evidence="8" id="KW-1185">Reference proteome</keyword>
<keyword evidence="6" id="KW-0812">Transmembrane</keyword>
<gene>
    <name evidence="9" type="primary">LOC136084862</name>
</gene>
<dbReference type="EC" id="2.3.2.26" evidence="2"/>
<name>A0ABM4CK34_HYDVU</name>
<dbReference type="Proteomes" id="UP001652625">
    <property type="component" value="Chromosome 09"/>
</dbReference>
<sequence>MWFNAFCLESIVMFNLVGILLGLEIYNGIILDVHFPLLIYKKLLGYKVGLGDLREIQPTLSKSLDELLSYEGDVEQDFGLTFEVFHNLYGKEMRTELLTNGSQISVTNSNRESFVKLFVNLIINKSIENSFSAFKEGFFQVCHFPSISLFTAPELELLICGSPDLDFKALEKVTEYKDGFSKSHPLMLEFWDIVHRFPFKQKQALLMFVTGSYRVPLKGLGSMAFYIQRNGPDSLNLPTSI</sequence>
<dbReference type="PANTHER" id="PTHR45700">
    <property type="entry name" value="UBIQUITIN-PROTEIN LIGASE E3C"/>
    <property type="match status" value="1"/>
</dbReference>
<comment type="caution">
    <text evidence="5">Lacks conserved residue(s) required for the propagation of feature annotation.</text>
</comment>
<evidence type="ECO:0000256" key="6">
    <source>
        <dbReference type="SAM" id="Phobius"/>
    </source>
</evidence>
<dbReference type="SMART" id="SM00119">
    <property type="entry name" value="HECTc"/>
    <property type="match status" value="1"/>
</dbReference>
<dbReference type="Gene3D" id="3.30.2160.10">
    <property type="entry name" value="Hect, E3 ligase catalytic domain"/>
    <property type="match status" value="1"/>
</dbReference>